<dbReference type="InterPro" id="IPR026960">
    <property type="entry name" value="RVT-Znf"/>
</dbReference>
<evidence type="ECO:0000313" key="4">
    <source>
        <dbReference type="Proteomes" id="UP000235145"/>
    </source>
</evidence>
<sequence length="480" mass="55044">MAGSNSLFWLEDWEGGGSFDSRFPSLSILDKKKSCFVSKRILPNEFKWAWKRNPSSDQELADINSLSRLISNVVTSHGLDRWISLLSGDGVFHVRELRCLIDSKITSPMVNPTVWFHIPHLKVICFVWRACIDRIPTVMALSKRGVRIGTNSCHLCSSGVDDTDHLFTGCSFAGDIWKWLCHWCGIPFRSFNNVSSLVEFAANWGHCPKKKRIFLVIVYGFLWCIWKARNEKMFRSTCANAPKVVDNILALVFDWVKHRGKFNNCNWIIRGLMVNGNWVTGHDDIKIEAWNFFATKFRENLPVRPSFSNPNFMILSDTQKDLTAIKEFPITKCVRQWDPLSPFLFIIAMEGLNVAMNLLVKMACILTSTFQLTVHPYPISFMLMTLCLLGNGRLQLLLILLIFCGVSMFPRGSKLIFINLRCMALEFRMMISRGVLELWDVKLHLFLLFTWGFQWELICPLSVIGSLLLRKSITSSHLGK</sequence>
<dbReference type="EMBL" id="NBSK02000003">
    <property type="protein sequence ID" value="KAJ0216607.1"/>
    <property type="molecule type" value="Genomic_DNA"/>
</dbReference>
<keyword evidence="1" id="KW-0472">Membrane</keyword>
<dbReference type="AlphaFoldDB" id="A0A9R1VYY8"/>
<evidence type="ECO:0000259" key="2">
    <source>
        <dbReference type="Pfam" id="PF13966"/>
    </source>
</evidence>
<evidence type="ECO:0000256" key="1">
    <source>
        <dbReference type="SAM" id="Phobius"/>
    </source>
</evidence>
<dbReference type="Pfam" id="PF13966">
    <property type="entry name" value="zf-RVT"/>
    <property type="match status" value="1"/>
</dbReference>
<feature type="transmembrane region" description="Helical" evidence="1">
    <location>
        <begin position="379"/>
        <end position="403"/>
    </location>
</feature>
<keyword evidence="1" id="KW-0812">Transmembrane</keyword>
<keyword evidence="1" id="KW-1133">Transmembrane helix</keyword>
<gene>
    <name evidence="3" type="ORF">LSAT_V11C300138470</name>
</gene>
<dbReference type="Proteomes" id="UP000235145">
    <property type="component" value="Unassembled WGS sequence"/>
</dbReference>
<comment type="caution">
    <text evidence="3">The sequence shown here is derived from an EMBL/GenBank/DDBJ whole genome shotgun (WGS) entry which is preliminary data.</text>
</comment>
<proteinExistence type="predicted"/>
<reference evidence="3 4" key="1">
    <citation type="journal article" date="2017" name="Nat. Commun.">
        <title>Genome assembly with in vitro proximity ligation data and whole-genome triplication in lettuce.</title>
        <authorList>
            <person name="Reyes-Chin-Wo S."/>
            <person name="Wang Z."/>
            <person name="Yang X."/>
            <person name="Kozik A."/>
            <person name="Arikit S."/>
            <person name="Song C."/>
            <person name="Xia L."/>
            <person name="Froenicke L."/>
            <person name="Lavelle D.O."/>
            <person name="Truco M.J."/>
            <person name="Xia R."/>
            <person name="Zhu S."/>
            <person name="Xu C."/>
            <person name="Xu H."/>
            <person name="Xu X."/>
            <person name="Cox K."/>
            <person name="Korf I."/>
            <person name="Meyers B.C."/>
            <person name="Michelmore R.W."/>
        </authorList>
    </citation>
    <scope>NUCLEOTIDE SEQUENCE [LARGE SCALE GENOMIC DNA]</scope>
    <source>
        <strain evidence="4">cv. Salinas</strain>
        <tissue evidence="3">Seedlings</tissue>
    </source>
</reference>
<dbReference type="PANTHER" id="PTHR33116:SF79">
    <property type="entry name" value="REVERSE TRANSCRIPTASE DOMAIN, ZINC FINGER, CCHC-TYPE-RELATED"/>
    <property type="match status" value="1"/>
</dbReference>
<name>A0A9R1VYY8_LACSA</name>
<accession>A0A9R1VYY8</accession>
<evidence type="ECO:0000313" key="3">
    <source>
        <dbReference type="EMBL" id="KAJ0216607.1"/>
    </source>
</evidence>
<feature type="transmembrane region" description="Helical" evidence="1">
    <location>
        <begin position="443"/>
        <end position="469"/>
    </location>
</feature>
<organism evidence="3 4">
    <name type="scientific">Lactuca sativa</name>
    <name type="common">Garden lettuce</name>
    <dbReference type="NCBI Taxonomy" id="4236"/>
    <lineage>
        <taxon>Eukaryota</taxon>
        <taxon>Viridiplantae</taxon>
        <taxon>Streptophyta</taxon>
        <taxon>Embryophyta</taxon>
        <taxon>Tracheophyta</taxon>
        <taxon>Spermatophyta</taxon>
        <taxon>Magnoliopsida</taxon>
        <taxon>eudicotyledons</taxon>
        <taxon>Gunneridae</taxon>
        <taxon>Pentapetalae</taxon>
        <taxon>asterids</taxon>
        <taxon>campanulids</taxon>
        <taxon>Asterales</taxon>
        <taxon>Asteraceae</taxon>
        <taxon>Cichorioideae</taxon>
        <taxon>Cichorieae</taxon>
        <taxon>Lactucinae</taxon>
        <taxon>Lactuca</taxon>
    </lineage>
</organism>
<keyword evidence="4" id="KW-1185">Reference proteome</keyword>
<feature type="domain" description="Reverse transcriptase zinc-binding" evidence="2">
    <location>
        <begin position="109"/>
        <end position="177"/>
    </location>
</feature>
<dbReference type="PANTHER" id="PTHR33116">
    <property type="entry name" value="REVERSE TRANSCRIPTASE ZINC-BINDING DOMAIN-CONTAINING PROTEIN-RELATED-RELATED"/>
    <property type="match status" value="1"/>
</dbReference>
<protein>
    <recommendedName>
        <fullName evidence="2">Reverse transcriptase zinc-binding domain-containing protein</fullName>
    </recommendedName>
</protein>